<accession>A0ABS5JYH9</accession>
<comment type="caution">
    <text evidence="4">The sequence shown here is derived from an EMBL/GenBank/DDBJ whole genome shotgun (WGS) entry which is preliminary data.</text>
</comment>
<organism evidence="4 5">
    <name type="scientific">Carboxylicivirga linearis</name>
    <dbReference type="NCBI Taxonomy" id="1628157"/>
    <lineage>
        <taxon>Bacteria</taxon>
        <taxon>Pseudomonadati</taxon>
        <taxon>Bacteroidota</taxon>
        <taxon>Bacteroidia</taxon>
        <taxon>Marinilabiliales</taxon>
        <taxon>Marinilabiliaceae</taxon>
        <taxon>Carboxylicivirga</taxon>
    </lineage>
</organism>
<keyword evidence="5" id="KW-1185">Reference proteome</keyword>
<dbReference type="InterPro" id="IPR009057">
    <property type="entry name" value="Homeodomain-like_sf"/>
</dbReference>
<sequence>MKTKSKKYQKWLTTAYKEFACNGPDFSLNALAAKAKLPRATLYYHFDDKEHLLAELVKHHKSIIEVYHNDISNNVKVLIPDLYKVMFKYKDALLFHYQLLKNCHIKQFCELYRGSNERSLIILLPLIKEQFYSDKSDREIIQFYHTLTDTWYTRLDVNNLSVESMVALAMEILESTLGLYQGNKVLCN</sequence>
<dbReference type="SUPFAM" id="SSF46689">
    <property type="entry name" value="Homeodomain-like"/>
    <property type="match status" value="1"/>
</dbReference>
<feature type="DNA-binding region" description="H-T-H motif" evidence="2">
    <location>
        <begin position="27"/>
        <end position="46"/>
    </location>
</feature>
<evidence type="ECO:0000259" key="3">
    <source>
        <dbReference type="PROSITE" id="PS50977"/>
    </source>
</evidence>
<dbReference type="Gene3D" id="1.10.357.10">
    <property type="entry name" value="Tetracycline Repressor, domain 2"/>
    <property type="match status" value="1"/>
</dbReference>
<dbReference type="Pfam" id="PF00440">
    <property type="entry name" value="TetR_N"/>
    <property type="match status" value="1"/>
</dbReference>
<feature type="domain" description="HTH tetR-type" evidence="3">
    <location>
        <begin position="5"/>
        <end position="64"/>
    </location>
</feature>
<dbReference type="Proteomes" id="UP000708576">
    <property type="component" value="Unassembled WGS sequence"/>
</dbReference>
<protein>
    <submittedName>
        <fullName evidence="4">TetR/AcrR family transcriptional regulator</fullName>
    </submittedName>
</protein>
<name>A0ABS5JYH9_9BACT</name>
<proteinExistence type="predicted"/>
<evidence type="ECO:0000256" key="2">
    <source>
        <dbReference type="PROSITE-ProRule" id="PRU00335"/>
    </source>
</evidence>
<evidence type="ECO:0000256" key="1">
    <source>
        <dbReference type="ARBA" id="ARBA00023125"/>
    </source>
</evidence>
<gene>
    <name evidence="4" type="ORF">KEM10_16870</name>
</gene>
<dbReference type="InterPro" id="IPR001647">
    <property type="entry name" value="HTH_TetR"/>
</dbReference>
<reference evidence="4 5" key="1">
    <citation type="journal article" date="2015" name="Int. J. Syst. Evol. Microbiol.">
        <title>Carboxylicivirga linearis sp. nov., isolated from a sea cucumber culture pond.</title>
        <authorList>
            <person name="Wang F.Q."/>
            <person name="Zhou Y.X."/>
            <person name="Lin X.Z."/>
            <person name="Chen G.J."/>
            <person name="Du Z.J."/>
        </authorList>
    </citation>
    <scope>NUCLEOTIDE SEQUENCE [LARGE SCALE GENOMIC DNA]</scope>
    <source>
        <strain evidence="4 5">FB218</strain>
    </source>
</reference>
<evidence type="ECO:0000313" key="5">
    <source>
        <dbReference type="Proteomes" id="UP000708576"/>
    </source>
</evidence>
<dbReference type="PROSITE" id="PS50977">
    <property type="entry name" value="HTH_TETR_2"/>
    <property type="match status" value="1"/>
</dbReference>
<keyword evidence="1 2" id="KW-0238">DNA-binding</keyword>
<dbReference type="EMBL" id="JAGUCO010000017">
    <property type="protein sequence ID" value="MBS2099963.1"/>
    <property type="molecule type" value="Genomic_DNA"/>
</dbReference>
<evidence type="ECO:0000313" key="4">
    <source>
        <dbReference type="EMBL" id="MBS2099963.1"/>
    </source>
</evidence>